<dbReference type="PaxDb" id="3218-PP1S47_216V6.1"/>
<reference evidence="2" key="3">
    <citation type="submission" date="2020-12" db="UniProtKB">
        <authorList>
            <consortium name="EnsemblPlants"/>
        </authorList>
    </citation>
    <scope>IDENTIFICATION</scope>
</reference>
<dbReference type="AlphaFoldDB" id="A0A2K1KVH1"/>
<evidence type="ECO:0000313" key="2">
    <source>
        <dbReference type="EnsemblPlants" id="Pp3c3_21790V3.1"/>
    </source>
</evidence>
<dbReference type="Proteomes" id="UP000006727">
    <property type="component" value="Chromosome 3"/>
</dbReference>
<protein>
    <submittedName>
        <fullName evidence="1 2">Uncharacterized protein</fullName>
    </submittedName>
</protein>
<dbReference type="Gramene" id="Pp3c3_21790V3.1">
    <property type="protein sequence ID" value="Pp3c3_21790V3.1"/>
    <property type="gene ID" value="Pp3c3_21790"/>
</dbReference>
<reference evidence="1 3" key="2">
    <citation type="journal article" date="2018" name="Plant J.">
        <title>The Physcomitrella patens chromosome-scale assembly reveals moss genome structure and evolution.</title>
        <authorList>
            <person name="Lang D."/>
            <person name="Ullrich K.K."/>
            <person name="Murat F."/>
            <person name="Fuchs J."/>
            <person name="Jenkins J."/>
            <person name="Haas F.B."/>
            <person name="Piednoel M."/>
            <person name="Gundlach H."/>
            <person name="Van Bel M."/>
            <person name="Meyberg R."/>
            <person name="Vives C."/>
            <person name="Morata J."/>
            <person name="Symeonidi A."/>
            <person name="Hiss M."/>
            <person name="Muchero W."/>
            <person name="Kamisugi Y."/>
            <person name="Saleh O."/>
            <person name="Blanc G."/>
            <person name="Decker E.L."/>
            <person name="van Gessel N."/>
            <person name="Grimwood J."/>
            <person name="Hayes R.D."/>
            <person name="Graham S.W."/>
            <person name="Gunter L.E."/>
            <person name="McDaniel S.F."/>
            <person name="Hoernstein S.N.W."/>
            <person name="Larsson A."/>
            <person name="Li F.W."/>
            <person name="Perroud P.F."/>
            <person name="Phillips J."/>
            <person name="Ranjan P."/>
            <person name="Rokshar D.S."/>
            <person name="Rothfels C.J."/>
            <person name="Schneider L."/>
            <person name="Shu S."/>
            <person name="Stevenson D.W."/>
            <person name="Thummler F."/>
            <person name="Tillich M."/>
            <person name="Villarreal Aguilar J.C."/>
            <person name="Widiez T."/>
            <person name="Wong G.K."/>
            <person name="Wymore A."/>
            <person name="Zhang Y."/>
            <person name="Zimmer A.D."/>
            <person name="Quatrano R.S."/>
            <person name="Mayer K.F.X."/>
            <person name="Goodstein D."/>
            <person name="Casacuberta J.M."/>
            <person name="Vandepoele K."/>
            <person name="Reski R."/>
            <person name="Cuming A.C."/>
            <person name="Tuskan G.A."/>
            <person name="Maumus F."/>
            <person name="Salse J."/>
            <person name="Schmutz J."/>
            <person name="Rensing S.A."/>
        </authorList>
    </citation>
    <scope>NUCLEOTIDE SEQUENCE [LARGE SCALE GENOMIC DNA]</scope>
    <source>
        <strain evidence="2 3">cv. Gransden 2004</strain>
    </source>
</reference>
<name>A0A2K1KVH1_PHYPA</name>
<dbReference type="InParanoid" id="A0A2K1KVH1"/>
<proteinExistence type="predicted"/>
<evidence type="ECO:0000313" key="3">
    <source>
        <dbReference type="Proteomes" id="UP000006727"/>
    </source>
</evidence>
<accession>A0A2K1KVH1</accession>
<reference evidence="1 3" key="1">
    <citation type="journal article" date="2008" name="Science">
        <title>The Physcomitrella genome reveals evolutionary insights into the conquest of land by plants.</title>
        <authorList>
            <person name="Rensing S."/>
            <person name="Lang D."/>
            <person name="Zimmer A."/>
            <person name="Terry A."/>
            <person name="Salamov A."/>
            <person name="Shapiro H."/>
            <person name="Nishiyama T."/>
            <person name="Perroud P.-F."/>
            <person name="Lindquist E."/>
            <person name="Kamisugi Y."/>
            <person name="Tanahashi T."/>
            <person name="Sakakibara K."/>
            <person name="Fujita T."/>
            <person name="Oishi K."/>
            <person name="Shin-I T."/>
            <person name="Kuroki Y."/>
            <person name="Toyoda A."/>
            <person name="Suzuki Y."/>
            <person name="Hashimoto A."/>
            <person name="Yamaguchi K."/>
            <person name="Sugano A."/>
            <person name="Kohara Y."/>
            <person name="Fujiyama A."/>
            <person name="Anterola A."/>
            <person name="Aoki S."/>
            <person name="Ashton N."/>
            <person name="Barbazuk W.B."/>
            <person name="Barker E."/>
            <person name="Bennetzen J."/>
            <person name="Bezanilla M."/>
            <person name="Blankenship R."/>
            <person name="Cho S.H."/>
            <person name="Dutcher S."/>
            <person name="Estelle M."/>
            <person name="Fawcett J.A."/>
            <person name="Gundlach H."/>
            <person name="Hanada K."/>
            <person name="Heyl A."/>
            <person name="Hicks K.A."/>
            <person name="Hugh J."/>
            <person name="Lohr M."/>
            <person name="Mayer K."/>
            <person name="Melkozernov A."/>
            <person name="Murata T."/>
            <person name="Nelson D."/>
            <person name="Pils B."/>
            <person name="Prigge M."/>
            <person name="Reiss B."/>
            <person name="Renner T."/>
            <person name="Rombauts S."/>
            <person name="Rushton P."/>
            <person name="Sanderfoot A."/>
            <person name="Schween G."/>
            <person name="Shiu S.-H."/>
            <person name="Stueber K."/>
            <person name="Theodoulou F.L."/>
            <person name="Tu H."/>
            <person name="Van de Peer Y."/>
            <person name="Verrier P.J."/>
            <person name="Waters E."/>
            <person name="Wood A."/>
            <person name="Yang L."/>
            <person name="Cove D."/>
            <person name="Cuming A."/>
            <person name="Hasebe M."/>
            <person name="Lucas S."/>
            <person name="Mishler D.B."/>
            <person name="Reski R."/>
            <person name="Grigoriev I."/>
            <person name="Quatrano R.S."/>
            <person name="Boore J.L."/>
        </authorList>
    </citation>
    <scope>NUCLEOTIDE SEQUENCE [LARGE SCALE GENOMIC DNA]</scope>
    <source>
        <strain evidence="2 3">cv. Gransden 2004</strain>
    </source>
</reference>
<gene>
    <name evidence="1" type="ORF">PHYPA_004773</name>
</gene>
<dbReference type="EMBL" id="ABEU02000003">
    <property type="protein sequence ID" value="PNR57779.1"/>
    <property type="molecule type" value="Genomic_DNA"/>
</dbReference>
<organism evidence="1">
    <name type="scientific">Physcomitrium patens</name>
    <name type="common">Spreading-leaved earth moss</name>
    <name type="synonym">Physcomitrella patens</name>
    <dbReference type="NCBI Taxonomy" id="3218"/>
    <lineage>
        <taxon>Eukaryota</taxon>
        <taxon>Viridiplantae</taxon>
        <taxon>Streptophyta</taxon>
        <taxon>Embryophyta</taxon>
        <taxon>Bryophyta</taxon>
        <taxon>Bryophytina</taxon>
        <taxon>Bryopsida</taxon>
        <taxon>Funariidae</taxon>
        <taxon>Funariales</taxon>
        <taxon>Funariaceae</taxon>
        <taxon>Physcomitrium</taxon>
    </lineage>
</organism>
<keyword evidence="3" id="KW-1185">Reference proteome</keyword>
<dbReference type="EnsemblPlants" id="Pp3c3_21790V3.1">
    <property type="protein sequence ID" value="Pp3c3_21790V3.1"/>
    <property type="gene ID" value="Pp3c3_21790"/>
</dbReference>
<sequence>MGHNVSQFVCHVGLGDWRNLGRRAELDSFDAEQKRGLVINVNEGSNT</sequence>
<evidence type="ECO:0000313" key="1">
    <source>
        <dbReference type="EMBL" id="PNR57779.1"/>
    </source>
</evidence>